<sequence length="32" mass="3447">MLQCYLCGVVSALVALLEVHDVDATIFLLLLA</sequence>
<dbReference type="AlphaFoldDB" id="A0A8T1YAU9"/>
<evidence type="ECO:0000313" key="2">
    <source>
        <dbReference type="Proteomes" id="UP000694240"/>
    </source>
</evidence>
<organism evidence="1 2">
    <name type="scientific">Arabidopsis thaliana x Arabidopsis arenosa</name>
    <dbReference type="NCBI Taxonomy" id="1240361"/>
    <lineage>
        <taxon>Eukaryota</taxon>
        <taxon>Viridiplantae</taxon>
        <taxon>Streptophyta</taxon>
        <taxon>Embryophyta</taxon>
        <taxon>Tracheophyta</taxon>
        <taxon>Spermatophyta</taxon>
        <taxon>Magnoliopsida</taxon>
        <taxon>eudicotyledons</taxon>
        <taxon>Gunneridae</taxon>
        <taxon>Pentapetalae</taxon>
        <taxon>rosids</taxon>
        <taxon>malvids</taxon>
        <taxon>Brassicales</taxon>
        <taxon>Brassicaceae</taxon>
        <taxon>Camelineae</taxon>
        <taxon>Arabidopsis</taxon>
    </lineage>
</organism>
<reference evidence="1 2" key="1">
    <citation type="submission" date="2020-12" db="EMBL/GenBank/DDBJ databases">
        <title>Concerted genomic and epigenomic changes stabilize Arabidopsis allopolyploids.</title>
        <authorList>
            <person name="Chen Z."/>
        </authorList>
    </citation>
    <scope>NUCLEOTIDE SEQUENCE [LARGE SCALE GENOMIC DNA]</scope>
    <source>
        <strain evidence="1">Allo738</strain>
        <tissue evidence="1">Leaf</tissue>
    </source>
</reference>
<name>A0A8T1YAU9_9BRAS</name>
<gene>
    <name evidence="1" type="ORF">ISN45_Aa07g008350</name>
</gene>
<keyword evidence="2" id="KW-1185">Reference proteome</keyword>
<dbReference type="Proteomes" id="UP000694240">
    <property type="component" value="Chromosome 12"/>
</dbReference>
<evidence type="ECO:0000313" key="1">
    <source>
        <dbReference type="EMBL" id="KAG7540660.1"/>
    </source>
</evidence>
<dbReference type="EMBL" id="JAEFBK010000012">
    <property type="protein sequence ID" value="KAG7540660.1"/>
    <property type="molecule type" value="Genomic_DNA"/>
</dbReference>
<proteinExistence type="predicted"/>
<comment type="caution">
    <text evidence="1">The sequence shown here is derived from an EMBL/GenBank/DDBJ whole genome shotgun (WGS) entry which is preliminary data.</text>
</comment>
<accession>A0A8T1YAU9</accession>
<protein>
    <submittedName>
        <fullName evidence="1">Uncharacterized protein</fullName>
    </submittedName>
</protein>